<evidence type="ECO:0000256" key="5">
    <source>
        <dbReference type="ARBA" id="ARBA00022989"/>
    </source>
</evidence>
<feature type="transmembrane region" description="Helical" evidence="7">
    <location>
        <begin position="475"/>
        <end position="499"/>
    </location>
</feature>
<dbReference type="AlphaFoldDB" id="A0A1J5RXF7"/>
<dbReference type="InterPro" id="IPR004763">
    <property type="entry name" value="CusA-like"/>
</dbReference>
<dbReference type="SUPFAM" id="SSF82714">
    <property type="entry name" value="Multidrug efflux transporter AcrB TolC docking domain, DN and DC subdomains"/>
    <property type="match status" value="2"/>
</dbReference>
<keyword evidence="3" id="KW-1003">Cell membrane</keyword>
<feature type="transmembrane region" description="Helical" evidence="7">
    <location>
        <begin position="966"/>
        <end position="983"/>
    </location>
</feature>
<dbReference type="GO" id="GO:0042910">
    <property type="term" value="F:xenobiotic transmembrane transporter activity"/>
    <property type="evidence" value="ECO:0007669"/>
    <property type="project" value="TreeGrafter"/>
</dbReference>
<keyword evidence="4 7" id="KW-0812">Transmembrane</keyword>
<evidence type="ECO:0000256" key="1">
    <source>
        <dbReference type="ARBA" id="ARBA00004651"/>
    </source>
</evidence>
<feature type="transmembrane region" description="Helical" evidence="7">
    <location>
        <begin position="444"/>
        <end position="469"/>
    </location>
</feature>
<accession>A0A1J5RXF7</accession>
<dbReference type="EMBL" id="MLJW01000145">
    <property type="protein sequence ID" value="OIQ96639.1"/>
    <property type="molecule type" value="Genomic_DNA"/>
</dbReference>
<evidence type="ECO:0000256" key="7">
    <source>
        <dbReference type="SAM" id="Phobius"/>
    </source>
</evidence>
<dbReference type="SUPFAM" id="SSF82866">
    <property type="entry name" value="Multidrug efflux transporter AcrB transmembrane domain"/>
    <property type="match status" value="2"/>
</dbReference>
<proteinExistence type="predicted"/>
<dbReference type="Gene3D" id="1.20.1640.10">
    <property type="entry name" value="Multidrug efflux transporter AcrB transmembrane domain"/>
    <property type="match status" value="2"/>
</dbReference>
<dbReference type="Gene3D" id="3.30.70.1430">
    <property type="entry name" value="Multidrug efflux transporter AcrB pore domain"/>
    <property type="match status" value="2"/>
</dbReference>
<evidence type="ECO:0000256" key="2">
    <source>
        <dbReference type="ARBA" id="ARBA00022448"/>
    </source>
</evidence>
<dbReference type="SUPFAM" id="SSF82693">
    <property type="entry name" value="Multidrug efflux transporter AcrB pore domain, PN1, PN2, PC1 and PC2 subdomains"/>
    <property type="match status" value="2"/>
</dbReference>
<dbReference type="GO" id="GO:0005886">
    <property type="term" value="C:plasma membrane"/>
    <property type="evidence" value="ECO:0007669"/>
    <property type="project" value="UniProtKB-SubCell"/>
</dbReference>
<dbReference type="PRINTS" id="PR00702">
    <property type="entry name" value="ACRIFLAVINRP"/>
</dbReference>
<dbReference type="Gene3D" id="3.30.70.1440">
    <property type="entry name" value="Multidrug efflux transporter AcrB pore domain"/>
    <property type="match status" value="1"/>
</dbReference>
<dbReference type="PANTHER" id="PTHR32063:SF4">
    <property type="entry name" value="SLR6043 PROTEIN"/>
    <property type="match status" value="1"/>
</dbReference>
<dbReference type="InterPro" id="IPR001036">
    <property type="entry name" value="Acrflvin-R"/>
</dbReference>
<feature type="transmembrane region" description="Helical" evidence="7">
    <location>
        <begin position="995"/>
        <end position="1019"/>
    </location>
</feature>
<feature type="transmembrane region" description="Helical" evidence="7">
    <location>
        <begin position="12"/>
        <end position="31"/>
    </location>
</feature>
<protein>
    <submittedName>
        <fullName evidence="8">Cobalt-zinc-cadmium resistance protein CzcA</fullName>
    </submittedName>
</protein>
<feature type="transmembrane region" description="Helical" evidence="7">
    <location>
        <begin position="339"/>
        <end position="357"/>
    </location>
</feature>
<comment type="subcellular location">
    <subcellularLocation>
        <location evidence="1">Cell membrane</location>
        <topology evidence="1">Multi-pass membrane protein</topology>
    </subcellularLocation>
</comment>
<reference evidence="8" key="1">
    <citation type="submission" date="2016-10" db="EMBL/GenBank/DDBJ databases">
        <title>Sequence of Gallionella enrichment culture.</title>
        <authorList>
            <person name="Poehlein A."/>
            <person name="Muehling M."/>
            <person name="Daniel R."/>
        </authorList>
    </citation>
    <scope>NUCLEOTIDE SEQUENCE</scope>
</reference>
<gene>
    <name evidence="8" type="primary">czcA_27</name>
    <name evidence="8" type="ORF">GALL_213420</name>
</gene>
<dbReference type="Pfam" id="PF00873">
    <property type="entry name" value="ACR_tran"/>
    <property type="match status" value="1"/>
</dbReference>
<feature type="transmembrane region" description="Helical" evidence="7">
    <location>
        <begin position="863"/>
        <end position="882"/>
    </location>
</feature>
<evidence type="ECO:0000313" key="8">
    <source>
        <dbReference type="EMBL" id="OIQ96639.1"/>
    </source>
</evidence>
<dbReference type="Gene3D" id="3.30.70.1320">
    <property type="entry name" value="Multidrug efflux transporter AcrB pore domain like"/>
    <property type="match status" value="1"/>
</dbReference>
<name>A0A1J5RXF7_9ZZZZ</name>
<dbReference type="GO" id="GO:0008324">
    <property type="term" value="F:monoatomic cation transmembrane transporter activity"/>
    <property type="evidence" value="ECO:0007669"/>
    <property type="project" value="InterPro"/>
</dbReference>
<dbReference type="NCBIfam" id="TIGR00914">
    <property type="entry name" value="2A0601"/>
    <property type="match status" value="1"/>
</dbReference>
<feature type="transmembrane region" description="Helical" evidence="7">
    <location>
        <begin position="363"/>
        <end position="380"/>
    </location>
</feature>
<organism evidence="8">
    <name type="scientific">mine drainage metagenome</name>
    <dbReference type="NCBI Taxonomy" id="410659"/>
    <lineage>
        <taxon>unclassified sequences</taxon>
        <taxon>metagenomes</taxon>
        <taxon>ecological metagenomes</taxon>
    </lineage>
</organism>
<comment type="caution">
    <text evidence="8">The sequence shown here is derived from an EMBL/GenBank/DDBJ whole genome shotgun (WGS) entry which is preliminary data.</text>
</comment>
<feature type="transmembrane region" description="Helical" evidence="7">
    <location>
        <begin position="530"/>
        <end position="551"/>
    </location>
</feature>
<feature type="transmembrane region" description="Helical" evidence="7">
    <location>
        <begin position="915"/>
        <end position="933"/>
    </location>
</feature>
<keyword evidence="2" id="KW-0813">Transport</keyword>
<evidence type="ECO:0000256" key="3">
    <source>
        <dbReference type="ARBA" id="ARBA00022475"/>
    </source>
</evidence>
<evidence type="ECO:0000256" key="4">
    <source>
        <dbReference type="ARBA" id="ARBA00022692"/>
    </source>
</evidence>
<sequence length="1033" mass="108018">MLNAVIRFAIRFRGVVIALAMLLAVYGLFALSRARLDVFPEFAPPQVQVQTEAPGLSPAQVEVLVTRALENRLSGLAGIKTLRSKSFQSLSMITLTFAPDTDIYRARQLVAEQLGGAAGTLPRGVNAPALLPLASSASVVLSLGLTSKSRSPMALRSLADWSVKPQLLSVAGVAGISVFGGAVKQFQIQIEPDRLLRYGLSIQDVVAAARRATALRGAGFIENGNQRITLEATGQPVSAAALGAVVLRNRGGASLRLSDVARVTVAPAPALGAASIEGRPGVMLVVEEQYGADTLAVTRALEQRLAQLKPALAAEGVSLAPDLFRPANFIETAIGHLRTALLIGAALVLIVLLLFLFNARAALISAVAIPLSLLCAVIVLNRFGIGLNTMTLGGLAIAIGEVVDDAIVDVENVFRRLRENRLLAAPRGAARVVLEASLEVRGAVIYATFIVALVFVPVLTLPGVAGALFGPLALAYIAAIMASLLLALTLTPALAYALLARAAAEAEEPPLGRWLKARYIRLLAGIDQRANAAILAVALLCAAALAVLPFLQGSFLPTLREGHFIVHMRMLPGTSLPQSLALGQRVSAALSRIPGIRSVAQRAGRASQVSDPAGAFSSEFEVDLAPLSGAGQQRVLNAIRGAVAPFVGASFSANTFLTERIHETISGYTAPLAVKVYGNDLDVLDRKAGEIAAAIRGVAGAGAVQVQAPAGAPQLLIRLRDGALSRLGIAPVDALSAVETAYAGTRVGEIYQGNRVFDVAVVLPPRLRQSPAQVGELPLKTPDGRMVQLRDVADITQTDGRYLILHEDAQRLQVVTAQVHGRALSGFVSAVKRRIAARVTLPRGTYLVYAGDAPEQARARRDLLLHSALAAAGVALLLFMALGGVRSTILVFANLPFALAGGVAMVLAGGGVLSIGSLVGFVTLFGITLRNAIMLISHYRHLVEVEGVPWDKAAAIRGAAERLSPILMTALVTALGLLPLALSSGAPGNEIEGPMAAVILGGLITSTALNLLILPTLALRYGRFGRREDPARF</sequence>
<dbReference type="Gene3D" id="3.30.2090.10">
    <property type="entry name" value="Multidrug efflux transporter AcrB TolC docking domain, DN and DC subdomains"/>
    <property type="match status" value="2"/>
</dbReference>
<keyword evidence="6 7" id="KW-0472">Membrane</keyword>
<keyword evidence="5 7" id="KW-1133">Transmembrane helix</keyword>
<dbReference type="InterPro" id="IPR027463">
    <property type="entry name" value="AcrB_DN_DC_subdom"/>
</dbReference>
<evidence type="ECO:0000256" key="6">
    <source>
        <dbReference type="ARBA" id="ARBA00023136"/>
    </source>
</evidence>
<dbReference type="PANTHER" id="PTHR32063">
    <property type="match status" value="1"/>
</dbReference>